<evidence type="ECO:0000313" key="2">
    <source>
        <dbReference type="EMBL" id="TCD10816.1"/>
    </source>
</evidence>
<dbReference type="GO" id="GO:0016747">
    <property type="term" value="F:acyltransferase activity, transferring groups other than amino-acyl groups"/>
    <property type="evidence" value="ECO:0007669"/>
    <property type="project" value="InterPro"/>
</dbReference>
<dbReference type="InterPro" id="IPR051531">
    <property type="entry name" value="N-acetyltransferase"/>
</dbReference>
<dbReference type="SUPFAM" id="SSF55729">
    <property type="entry name" value="Acyl-CoA N-acyltransferases (Nat)"/>
    <property type="match status" value="1"/>
</dbReference>
<reference evidence="2 3" key="1">
    <citation type="submission" date="2019-02" db="EMBL/GenBank/DDBJ databases">
        <title>Pedobacter sp. RP-3-11 sp. nov., isolated from Arctic soil.</title>
        <authorList>
            <person name="Dahal R.H."/>
        </authorList>
    </citation>
    <scope>NUCLEOTIDE SEQUENCE [LARGE SCALE GENOMIC DNA]</scope>
    <source>
        <strain evidence="2 3">RP-3-11</strain>
    </source>
</reference>
<proteinExistence type="predicted"/>
<protein>
    <submittedName>
        <fullName evidence="2">N-acetyltransferase</fullName>
    </submittedName>
</protein>
<dbReference type="PROSITE" id="PS51186">
    <property type="entry name" value="GNAT"/>
    <property type="match status" value="1"/>
</dbReference>
<keyword evidence="3" id="KW-1185">Reference proteome</keyword>
<dbReference type="OrthoDB" id="9811523at2"/>
<gene>
    <name evidence="2" type="ORF">EZ449_07980</name>
</gene>
<dbReference type="InterPro" id="IPR016181">
    <property type="entry name" value="Acyl_CoA_acyltransferase"/>
</dbReference>
<evidence type="ECO:0000313" key="3">
    <source>
        <dbReference type="Proteomes" id="UP000291485"/>
    </source>
</evidence>
<organism evidence="2 3">
    <name type="scientific">Pedobacter frigidisoli</name>
    <dbReference type="NCBI Taxonomy" id="2530455"/>
    <lineage>
        <taxon>Bacteria</taxon>
        <taxon>Pseudomonadati</taxon>
        <taxon>Bacteroidota</taxon>
        <taxon>Sphingobacteriia</taxon>
        <taxon>Sphingobacteriales</taxon>
        <taxon>Sphingobacteriaceae</taxon>
        <taxon>Pedobacter</taxon>
    </lineage>
</organism>
<dbReference type="Gene3D" id="3.40.630.30">
    <property type="match status" value="1"/>
</dbReference>
<dbReference type="InterPro" id="IPR000182">
    <property type="entry name" value="GNAT_dom"/>
</dbReference>
<dbReference type="Pfam" id="PF13302">
    <property type="entry name" value="Acetyltransf_3"/>
    <property type="match status" value="1"/>
</dbReference>
<evidence type="ECO:0000259" key="1">
    <source>
        <dbReference type="PROSITE" id="PS51186"/>
    </source>
</evidence>
<keyword evidence="2" id="KW-0808">Transferase</keyword>
<sequence>MIETERLILKPLTHDQLLKYIKDDHSLEKELKLLPTKKNISPALHDALEQTILPNVFDKDKDYLYNTLWTIISKPDNRMVGDICFVGEPDPNGEIEIGYGTYEEFRGKGFMTEAVGRIVEWAKEQAQVKSIFANTAKDNIASYSILEKNNFIHVGEVDDMLMWKIIIRS</sequence>
<dbReference type="RefSeq" id="WP_131557454.1">
    <property type="nucleotide sequence ID" value="NZ_SJSN01000005.1"/>
</dbReference>
<dbReference type="Proteomes" id="UP000291485">
    <property type="component" value="Unassembled WGS sequence"/>
</dbReference>
<dbReference type="AlphaFoldDB" id="A0A4R0P5Y3"/>
<dbReference type="EMBL" id="SJSN01000005">
    <property type="protein sequence ID" value="TCD10816.1"/>
    <property type="molecule type" value="Genomic_DNA"/>
</dbReference>
<dbReference type="CDD" id="cd04301">
    <property type="entry name" value="NAT_SF"/>
    <property type="match status" value="1"/>
</dbReference>
<dbReference type="PANTHER" id="PTHR43792:SF13">
    <property type="entry name" value="ACETYLTRANSFERASE"/>
    <property type="match status" value="1"/>
</dbReference>
<accession>A0A4R0P5Y3</accession>
<dbReference type="PANTHER" id="PTHR43792">
    <property type="entry name" value="GNAT FAMILY, PUTATIVE (AFU_ORTHOLOGUE AFUA_3G00765)-RELATED-RELATED"/>
    <property type="match status" value="1"/>
</dbReference>
<comment type="caution">
    <text evidence="2">The sequence shown here is derived from an EMBL/GenBank/DDBJ whole genome shotgun (WGS) entry which is preliminary data.</text>
</comment>
<name>A0A4R0P5Y3_9SPHI</name>
<feature type="domain" description="N-acetyltransferase" evidence="1">
    <location>
        <begin position="31"/>
        <end position="169"/>
    </location>
</feature>